<comment type="caution">
    <text evidence="2">The sequence shown here is derived from an EMBL/GenBank/DDBJ whole genome shotgun (WGS) entry which is preliminary data.</text>
</comment>
<keyword evidence="3" id="KW-1185">Reference proteome</keyword>
<sequence>MSVPTPRENTAGESSSTADGNVHIEDSDSSSSETRLQIDEDATPSDVSQESRRCRVTFVTSFGDGAGACSPLEIGCNDGRWYAAPLARTASWLRPTGMRRSNAWSPDFFGVRSMLVFVDKVSEGHFAALLLVAGLFSLWRNRCEAVAGNCRRRALWPILGRMRREILAFLSEELFFLGEREFLRHWSCPFVGVERDRVQLIFRPTWC</sequence>
<feature type="region of interest" description="Disordered" evidence="1">
    <location>
        <begin position="1"/>
        <end position="48"/>
    </location>
</feature>
<proteinExistence type="predicted"/>
<dbReference type="EMBL" id="JABSTV010001539">
    <property type="protein sequence ID" value="KAH7932408.1"/>
    <property type="molecule type" value="Genomic_DNA"/>
</dbReference>
<evidence type="ECO:0000313" key="3">
    <source>
        <dbReference type="Proteomes" id="UP000821837"/>
    </source>
</evidence>
<reference evidence="2" key="2">
    <citation type="submission" date="2021-09" db="EMBL/GenBank/DDBJ databases">
        <authorList>
            <person name="Jia N."/>
            <person name="Wang J."/>
            <person name="Shi W."/>
            <person name="Du L."/>
            <person name="Sun Y."/>
            <person name="Zhan W."/>
            <person name="Jiang J."/>
            <person name="Wang Q."/>
            <person name="Zhang B."/>
            <person name="Ji P."/>
            <person name="Sakyi L.B."/>
            <person name="Cui X."/>
            <person name="Yuan T."/>
            <person name="Jiang B."/>
            <person name="Yang W."/>
            <person name="Lam T.T.-Y."/>
            <person name="Chang Q."/>
            <person name="Ding S."/>
            <person name="Wang X."/>
            <person name="Zhu J."/>
            <person name="Ruan X."/>
            <person name="Zhao L."/>
            <person name="Wei J."/>
            <person name="Que T."/>
            <person name="Du C."/>
            <person name="Cheng J."/>
            <person name="Dai P."/>
            <person name="Han X."/>
            <person name="Huang E."/>
            <person name="Gao Y."/>
            <person name="Liu J."/>
            <person name="Shao H."/>
            <person name="Ye R."/>
            <person name="Li L."/>
            <person name="Wei W."/>
            <person name="Wang X."/>
            <person name="Wang C."/>
            <person name="Huo Q."/>
            <person name="Li W."/>
            <person name="Guo W."/>
            <person name="Chen H."/>
            <person name="Chen S."/>
            <person name="Zhou L."/>
            <person name="Zhou L."/>
            <person name="Ni X."/>
            <person name="Tian J."/>
            <person name="Zhou Y."/>
            <person name="Sheng Y."/>
            <person name="Liu T."/>
            <person name="Pan Y."/>
            <person name="Xia L."/>
            <person name="Li J."/>
            <person name="Zhao F."/>
            <person name="Cao W."/>
        </authorList>
    </citation>
    <scope>NUCLEOTIDE SEQUENCE</scope>
    <source>
        <strain evidence="2">Rsan-2018</strain>
        <tissue evidence="2">Larvae</tissue>
    </source>
</reference>
<name>A0A9D4PAJ1_RHISA</name>
<evidence type="ECO:0000313" key="2">
    <source>
        <dbReference type="EMBL" id="KAH7932408.1"/>
    </source>
</evidence>
<evidence type="ECO:0000256" key="1">
    <source>
        <dbReference type="SAM" id="MobiDB-lite"/>
    </source>
</evidence>
<gene>
    <name evidence="2" type="ORF">HPB52_024588</name>
</gene>
<dbReference type="Proteomes" id="UP000821837">
    <property type="component" value="Unassembled WGS sequence"/>
</dbReference>
<dbReference type="AlphaFoldDB" id="A0A9D4PAJ1"/>
<feature type="compositionally biased region" description="Polar residues" evidence="1">
    <location>
        <begin position="7"/>
        <end position="19"/>
    </location>
</feature>
<organism evidence="2 3">
    <name type="scientific">Rhipicephalus sanguineus</name>
    <name type="common">Brown dog tick</name>
    <name type="synonym">Ixodes sanguineus</name>
    <dbReference type="NCBI Taxonomy" id="34632"/>
    <lineage>
        <taxon>Eukaryota</taxon>
        <taxon>Metazoa</taxon>
        <taxon>Ecdysozoa</taxon>
        <taxon>Arthropoda</taxon>
        <taxon>Chelicerata</taxon>
        <taxon>Arachnida</taxon>
        <taxon>Acari</taxon>
        <taxon>Parasitiformes</taxon>
        <taxon>Ixodida</taxon>
        <taxon>Ixodoidea</taxon>
        <taxon>Ixodidae</taxon>
        <taxon>Rhipicephalinae</taxon>
        <taxon>Rhipicephalus</taxon>
        <taxon>Rhipicephalus</taxon>
    </lineage>
</organism>
<accession>A0A9D4PAJ1</accession>
<reference evidence="2" key="1">
    <citation type="journal article" date="2020" name="Cell">
        <title>Large-Scale Comparative Analyses of Tick Genomes Elucidate Their Genetic Diversity and Vector Capacities.</title>
        <authorList>
            <consortium name="Tick Genome and Microbiome Consortium (TIGMIC)"/>
            <person name="Jia N."/>
            <person name="Wang J."/>
            <person name="Shi W."/>
            <person name="Du L."/>
            <person name="Sun Y."/>
            <person name="Zhan W."/>
            <person name="Jiang J.F."/>
            <person name="Wang Q."/>
            <person name="Zhang B."/>
            <person name="Ji P."/>
            <person name="Bell-Sakyi L."/>
            <person name="Cui X.M."/>
            <person name="Yuan T.T."/>
            <person name="Jiang B.G."/>
            <person name="Yang W.F."/>
            <person name="Lam T.T."/>
            <person name="Chang Q.C."/>
            <person name="Ding S.J."/>
            <person name="Wang X.J."/>
            <person name="Zhu J.G."/>
            <person name="Ruan X.D."/>
            <person name="Zhao L."/>
            <person name="Wei J.T."/>
            <person name="Ye R.Z."/>
            <person name="Que T.C."/>
            <person name="Du C.H."/>
            <person name="Zhou Y.H."/>
            <person name="Cheng J.X."/>
            <person name="Dai P.F."/>
            <person name="Guo W.B."/>
            <person name="Han X.H."/>
            <person name="Huang E.J."/>
            <person name="Li L.F."/>
            <person name="Wei W."/>
            <person name="Gao Y.C."/>
            <person name="Liu J.Z."/>
            <person name="Shao H.Z."/>
            <person name="Wang X."/>
            <person name="Wang C.C."/>
            <person name="Yang T.C."/>
            <person name="Huo Q.B."/>
            <person name="Li W."/>
            <person name="Chen H.Y."/>
            <person name="Chen S.E."/>
            <person name="Zhou L.G."/>
            <person name="Ni X.B."/>
            <person name="Tian J.H."/>
            <person name="Sheng Y."/>
            <person name="Liu T."/>
            <person name="Pan Y.S."/>
            <person name="Xia L.Y."/>
            <person name="Li J."/>
            <person name="Zhao F."/>
            <person name="Cao W.C."/>
        </authorList>
    </citation>
    <scope>NUCLEOTIDE SEQUENCE</scope>
    <source>
        <strain evidence="2">Rsan-2018</strain>
    </source>
</reference>
<protein>
    <submittedName>
        <fullName evidence="2">Uncharacterized protein</fullName>
    </submittedName>
</protein>